<dbReference type="AlphaFoldDB" id="A0A1X6NUT6"/>
<evidence type="ECO:0000256" key="6">
    <source>
        <dbReference type="ARBA" id="ARBA00023136"/>
    </source>
</evidence>
<feature type="transmembrane region" description="Helical" evidence="7">
    <location>
        <begin position="146"/>
        <end position="164"/>
    </location>
</feature>
<dbReference type="EMBL" id="KV919064">
    <property type="protein sequence ID" value="OSX72404.1"/>
    <property type="molecule type" value="Genomic_DNA"/>
</dbReference>
<dbReference type="Pfam" id="PF03092">
    <property type="entry name" value="BT1"/>
    <property type="match status" value="1"/>
</dbReference>
<feature type="transmembrane region" description="Helical" evidence="7">
    <location>
        <begin position="250"/>
        <end position="271"/>
    </location>
</feature>
<dbReference type="CDD" id="cd17484">
    <property type="entry name" value="MFS_FBT"/>
    <property type="match status" value="1"/>
</dbReference>
<dbReference type="PANTHER" id="PTHR31585:SF0">
    <property type="entry name" value="FOLATE-BIOPTERIN TRANSPORTER 1, CHLOROPLASTIC"/>
    <property type="match status" value="1"/>
</dbReference>
<evidence type="ECO:0000313" key="9">
    <source>
        <dbReference type="Proteomes" id="UP000218209"/>
    </source>
</evidence>
<gene>
    <name evidence="8" type="ORF">BU14_0441s0013</name>
</gene>
<evidence type="ECO:0000256" key="5">
    <source>
        <dbReference type="ARBA" id="ARBA00022989"/>
    </source>
</evidence>
<proteinExistence type="inferred from homology"/>
<comment type="subcellular location">
    <subcellularLocation>
        <location evidence="1">Membrane</location>
        <topology evidence="1">Multi-pass membrane protein</topology>
    </subcellularLocation>
</comment>
<evidence type="ECO:0000256" key="2">
    <source>
        <dbReference type="ARBA" id="ARBA00007015"/>
    </source>
</evidence>
<evidence type="ECO:0000256" key="1">
    <source>
        <dbReference type="ARBA" id="ARBA00004141"/>
    </source>
</evidence>
<keyword evidence="5 7" id="KW-1133">Transmembrane helix</keyword>
<dbReference type="NCBIfam" id="TIGR00788">
    <property type="entry name" value="fbt"/>
    <property type="match status" value="1"/>
</dbReference>
<dbReference type="GO" id="GO:0016020">
    <property type="term" value="C:membrane"/>
    <property type="evidence" value="ECO:0007669"/>
    <property type="project" value="UniProtKB-SubCell"/>
</dbReference>
<dbReference type="SUPFAM" id="SSF103473">
    <property type="entry name" value="MFS general substrate transporter"/>
    <property type="match status" value="1"/>
</dbReference>
<sequence length="296" mass="30870">MWGASATGGVLSAYFSGSLLTVLSARQVFGLTALFPIATASLSLLIPETRVARRGGGVAATVADFRLRAGRLWGALSQRQVYLPAAFVFLWQATPSPDAALFFFQTGELGFGPEFLGRVRLVSSVAALCGVYVFRRYLRSVPTKRVMLWATLIGLPLSLTQLALVTRLNVALGIPDRLFALTDAAVLTVLGQVSFMPTLVLAARLCPPDVEASLFAALMSVYNASGVVANESGAALTAALGVSEGHYDNLALLVGVCCFLGVLPLPLLGWLDEAPPDGAGGGGGEGGEAKKAEELV</sequence>
<evidence type="ECO:0000256" key="4">
    <source>
        <dbReference type="ARBA" id="ARBA00022692"/>
    </source>
</evidence>
<dbReference type="PANTHER" id="PTHR31585">
    <property type="entry name" value="FOLATE-BIOPTERIN TRANSPORTER 1, CHLOROPLASTIC"/>
    <property type="match status" value="1"/>
</dbReference>
<comment type="similarity">
    <text evidence="2">Belongs to the major facilitator superfamily. Folate-biopterin transporter (TC 2.A.71) family.</text>
</comment>
<keyword evidence="4 7" id="KW-0812">Transmembrane</keyword>
<dbReference type="InterPro" id="IPR004324">
    <property type="entry name" value="FBT"/>
</dbReference>
<accession>A0A1X6NUT6</accession>
<dbReference type="InterPro" id="IPR036259">
    <property type="entry name" value="MFS_trans_sf"/>
</dbReference>
<evidence type="ECO:0000256" key="7">
    <source>
        <dbReference type="SAM" id="Phobius"/>
    </source>
</evidence>
<feature type="transmembrane region" description="Helical" evidence="7">
    <location>
        <begin position="28"/>
        <end position="46"/>
    </location>
</feature>
<reference evidence="8 9" key="1">
    <citation type="submission" date="2017-03" db="EMBL/GenBank/DDBJ databases">
        <title>WGS assembly of Porphyra umbilicalis.</title>
        <authorList>
            <person name="Brawley S.H."/>
            <person name="Blouin N.A."/>
            <person name="Ficko-Blean E."/>
            <person name="Wheeler G.L."/>
            <person name="Lohr M."/>
            <person name="Goodson H.V."/>
            <person name="Jenkins J.W."/>
            <person name="Blaby-Haas C.E."/>
            <person name="Helliwell K.E."/>
            <person name="Chan C."/>
            <person name="Marriage T."/>
            <person name="Bhattacharya D."/>
            <person name="Klein A.S."/>
            <person name="Badis Y."/>
            <person name="Brodie J."/>
            <person name="Cao Y."/>
            <person name="Collen J."/>
            <person name="Dittami S.M."/>
            <person name="Gachon C.M."/>
            <person name="Green B.R."/>
            <person name="Karpowicz S."/>
            <person name="Kim J.W."/>
            <person name="Kudahl U."/>
            <person name="Lin S."/>
            <person name="Michel G."/>
            <person name="Mittag M."/>
            <person name="Olson B.J."/>
            <person name="Pangilinan J."/>
            <person name="Peng Y."/>
            <person name="Qiu H."/>
            <person name="Shu S."/>
            <person name="Singer J.T."/>
            <person name="Smith A.G."/>
            <person name="Sprecher B.N."/>
            <person name="Wagner V."/>
            <person name="Wang W."/>
            <person name="Wang Z.-Y."/>
            <person name="Yan J."/>
            <person name="Yarish C."/>
            <person name="Zoeuner-Riek S."/>
            <person name="Zhuang Y."/>
            <person name="Zou Y."/>
            <person name="Lindquist E.A."/>
            <person name="Grimwood J."/>
            <person name="Barry K."/>
            <person name="Rokhsar D.S."/>
            <person name="Schmutz J."/>
            <person name="Stiller J.W."/>
            <person name="Grossman A.R."/>
            <person name="Prochnik S.E."/>
        </authorList>
    </citation>
    <scope>NUCLEOTIDE SEQUENCE [LARGE SCALE GENOMIC DNA]</scope>
    <source>
        <strain evidence="8">4086291</strain>
    </source>
</reference>
<dbReference type="InterPro" id="IPR039309">
    <property type="entry name" value="BT1"/>
</dbReference>
<evidence type="ECO:0000256" key="3">
    <source>
        <dbReference type="ARBA" id="ARBA00022448"/>
    </source>
</evidence>
<feature type="transmembrane region" description="Helical" evidence="7">
    <location>
        <begin position="184"/>
        <end position="205"/>
    </location>
</feature>
<dbReference type="OrthoDB" id="754047at2759"/>
<protein>
    <submittedName>
        <fullName evidence="8">Uncharacterized protein</fullName>
    </submittedName>
</protein>
<keyword evidence="3" id="KW-0813">Transport</keyword>
<name>A0A1X6NUT6_PORUM</name>
<dbReference type="Proteomes" id="UP000218209">
    <property type="component" value="Unassembled WGS sequence"/>
</dbReference>
<dbReference type="Gene3D" id="1.20.1250.20">
    <property type="entry name" value="MFS general substrate transporter like domains"/>
    <property type="match status" value="1"/>
</dbReference>
<organism evidence="8 9">
    <name type="scientific">Porphyra umbilicalis</name>
    <name type="common">Purple laver</name>
    <name type="synonym">Red alga</name>
    <dbReference type="NCBI Taxonomy" id="2786"/>
    <lineage>
        <taxon>Eukaryota</taxon>
        <taxon>Rhodophyta</taxon>
        <taxon>Bangiophyceae</taxon>
        <taxon>Bangiales</taxon>
        <taxon>Bangiaceae</taxon>
        <taxon>Porphyra</taxon>
    </lineage>
</organism>
<keyword evidence="9" id="KW-1185">Reference proteome</keyword>
<evidence type="ECO:0000313" key="8">
    <source>
        <dbReference type="EMBL" id="OSX72404.1"/>
    </source>
</evidence>
<keyword evidence="6 7" id="KW-0472">Membrane</keyword>